<accession>A0A376DJR2</accession>
<reference evidence="2 3" key="1">
    <citation type="submission" date="2018-06" db="EMBL/GenBank/DDBJ databases">
        <authorList>
            <consortium name="Pathogen Informatics"/>
            <person name="Doyle S."/>
        </authorList>
    </citation>
    <scope>NUCLEOTIDE SEQUENCE [LARGE SCALE GENOMIC DNA]</scope>
    <source>
        <strain evidence="2 3">NCTC10767</strain>
    </source>
</reference>
<dbReference type="Proteomes" id="UP000254647">
    <property type="component" value="Unassembled WGS sequence"/>
</dbReference>
<proteinExistence type="predicted"/>
<feature type="region of interest" description="Disordered" evidence="1">
    <location>
        <begin position="63"/>
        <end position="113"/>
    </location>
</feature>
<evidence type="ECO:0000256" key="1">
    <source>
        <dbReference type="SAM" id="MobiDB-lite"/>
    </source>
</evidence>
<dbReference type="Pfam" id="PF06763">
    <property type="entry name" value="Minor_tail_Z"/>
    <property type="match status" value="1"/>
</dbReference>
<dbReference type="EMBL" id="UFXW01000004">
    <property type="protein sequence ID" value="STC90271.1"/>
    <property type="molecule type" value="Genomic_DNA"/>
</dbReference>
<evidence type="ECO:0000313" key="2">
    <source>
        <dbReference type="EMBL" id="STC90271.1"/>
    </source>
</evidence>
<dbReference type="InterPro" id="IPR010633">
    <property type="entry name" value="Phage_lambda_GpZ"/>
</dbReference>
<gene>
    <name evidence="2" type="primary">Z_2</name>
    <name evidence="2" type="ORF">NCTC10767_05409</name>
</gene>
<evidence type="ECO:0000313" key="3">
    <source>
        <dbReference type="Proteomes" id="UP000254647"/>
    </source>
</evidence>
<protein>
    <submittedName>
        <fullName evidence="2">Minor tail protein Z</fullName>
    </submittedName>
</protein>
<dbReference type="AlphaFoldDB" id="A0A376DJR2"/>
<organism evidence="2 3">
    <name type="scientific">Escherichia coli</name>
    <dbReference type="NCBI Taxonomy" id="562"/>
    <lineage>
        <taxon>Bacteria</taxon>
        <taxon>Pseudomonadati</taxon>
        <taxon>Pseudomonadota</taxon>
        <taxon>Gammaproteobacteria</taxon>
        <taxon>Enterobacterales</taxon>
        <taxon>Enterobacteriaceae</taxon>
        <taxon>Escherichia</taxon>
    </lineage>
</organism>
<name>A0A376DJR2_ECOLX</name>
<sequence length="113" mass="12232">MAIKGLAQAMKNLDAIDRRAVPRASATTLNRVAGAIIAKTATSVARELAVPRRLIRARIRLSPARPDKGLRKGLHQYRQPARHQTGGGPRSTFPQKTEKERTACGPERGAAVC</sequence>